<dbReference type="Gene3D" id="1.25.40.10">
    <property type="entry name" value="Tetratricopeptide repeat domain"/>
    <property type="match status" value="3"/>
</dbReference>
<name>A0AAP0JSA6_9MAGN</name>
<dbReference type="InterPro" id="IPR036361">
    <property type="entry name" value="SAP_dom_sf"/>
</dbReference>
<dbReference type="PROSITE" id="PS50800">
    <property type="entry name" value="SAP"/>
    <property type="match status" value="1"/>
</dbReference>
<dbReference type="InterPro" id="IPR003034">
    <property type="entry name" value="SAP_dom"/>
</dbReference>
<dbReference type="Pfam" id="PF02037">
    <property type="entry name" value="SAP"/>
    <property type="match status" value="1"/>
</dbReference>
<keyword evidence="6" id="KW-1185">Reference proteome</keyword>
<evidence type="ECO:0000256" key="1">
    <source>
        <dbReference type="ARBA" id="ARBA00007626"/>
    </source>
</evidence>
<evidence type="ECO:0000313" key="6">
    <source>
        <dbReference type="Proteomes" id="UP001417504"/>
    </source>
</evidence>
<protein>
    <recommendedName>
        <fullName evidence="4">SAP domain-containing protein</fullName>
    </recommendedName>
</protein>
<sequence length="901" mass="101574">MRGERDVKVCGALGGGEGGVLSSPTHPHQRVGHLRNLSQSPLPLPLPLPLSLSRLPFVVSATAATSEKRTRRRKQAPKDEGPDGVAKNAEQGLRFVFMEELMGRARAGNASGVSDVIYDMIAAGLAPGPRSFHGLIVSNVLAGDDEGAMQALRRELSAGLRPLHETFVALIRLFGSKGRLTRGLEILAAMEKLNFDIRKAWLVLVEELIRNNHLDDANTVFLKGAKGGLRATDEIYDLLIKEDCKAGDHSNALTIAYEMEAAGRMATTFHFNCLLSVQATCGIPEIAFATFENMEYGEDYMKPDTESYNWVIQAYTRAESYDRVQDVAELLGLMVEDHKRLQPNVRTYALLVECFSKYCLVREAIRHFRALKSFNGGTTVLYNDGNFGDPLSLYLRALCREGRIVELIEAFDAMAKDNQQIPPRAMILSRKYRTLVSSWIEPLQEEAELGYEIDYVARYIAEGGLTGERKRWVPRRGKTPLDPDAEGFIYSNPMETSFKQRCLEDWKLHHRKLLKTLRNEGLACLGVASESDYIRVEERLRKIIKGPNQNVPKPKAASKMIVAELKEELEAQGLPTDGTRNVLYQRVQKARRINRSRGRPLWVPPVEEEEEEVDEELDELISRIKLEDGNTEFWRRRFLGEDLNEEDVVDDVAKEEDDEVDEEEEVEPTENQDGDMAKEKEEDLEEDDTLVIGFVDIGLNMELPNMIDVILICNLKDYIRINVTMSIVMTVDDNDDDWFPVDVREALNVMRERKIFDVSGMYTIADAWGWTWEREIRNRPPRKWSQEWEVELAIQVMLKVTELGGTPTIGDCAMILRAAIRAPLPSAFLKILQTTHNLGYVFGSPLYDEIITLCLDLGELDAAIAIIADMETAGITVPDQIVDKVLSAKQTIGDVVKEEDL</sequence>
<evidence type="ECO:0000313" key="5">
    <source>
        <dbReference type="EMBL" id="KAK9138105.1"/>
    </source>
</evidence>
<accession>A0AAP0JSA6</accession>
<dbReference type="EMBL" id="JBBNAE010000003">
    <property type="protein sequence ID" value="KAK9138105.1"/>
    <property type="molecule type" value="Genomic_DNA"/>
</dbReference>
<comment type="caution">
    <text evidence="5">The sequence shown here is derived from an EMBL/GenBank/DDBJ whole genome shotgun (WGS) entry which is preliminary data.</text>
</comment>
<gene>
    <name evidence="5" type="ORF">Sjap_008699</name>
</gene>
<dbReference type="Proteomes" id="UP001417504">
    <property type="component" value="Unassembled WGS sequence"/>
</dbReference>
<dbReference type="InterPro" id="IPR002885">
    <property type="entry name" value="PPR_rpt"/>
</dbReference>
<comment type="similarity">
    <text evidence="1">Belongs to the PPR family. P subfamily.</text>
</comment>
<organism evidence="5 6">
    <name type="scientific">Stephania japonica</name>
    <dbReference type="NCBI Taxonomy" id="461633"/>
    <lineage>
        <taxon>Eukaryota</taxon>
        <taxon>Viridiplantae</taxon>
        <taxon>Streptophyta</taxon>
        <taxon>Embryophyta</taxon>
        <taxon>Tracheophyta</taxon>
        <taxon>Spermatophyta</taxon>
        <taxon>Magnoliopsida</taxon>
        <taxon>Ranunculales</taxon>
        <taxon>Menispermaceae</taxon>
        <taxon>Menispermoideae</taxon>
        <taxon>Cissampelideae</taxon>
        <taxon>Stephania</taxon>
    </lineage>
</organism>
<evidence type="ECO:0000256" key="2">
    <source>
        <dbReference type="ARBA" id="ARBA00022737"/>
    </source>
</evidence>
<evidence type="ECO:0000256" key="3">
    <source>
        <dbReference type="SAM" id="MobiDB-lite"/>
    </source>
</evidence>
<evidence type="ECO:0000259" key="4">
    <source>
        <dbReference type="PROSITE" id="PS50800"/>
    </source>
</evidence>
<feature type="compositionally biased region" description="Acidic residues" evidence="3">
    <location>
        <begin position="647"/>
        <end position="673"/>
    </location>
</feature>
<dbReference type="Gene3D" id="1.10.720.30">
    <property type="entry name" value="SAP domain"/>
    <property type="match status" value="1"/>
</dbReference>
<dbReference type="PANTHER" id="PTHR47447">
    <property type="entry name" value="OS03G0856100 PROTEIN"/>
    <property type="match status" value="1"/>
</dbReference>
<feature type="region of interest" description="Disordered" evidence="3">
    <location>
        <begin position="647"/>
        <end position="685"/>
    </location>
</feature>
<proteinExistence type="inferred from homology"/>
<dbReference type="PANTHER" id="PTHR47447:SF25">
    <property type="entry name" value="SAP DOMAIN-CONTAINING PROTEIN"/>
    <property type="match status" value="1"/>
</dbReference>
<dbReference type="AlphaFoldDB" id="A0AAP0JSA6"/>
<feature type="domain" description="SAP" evidence="4">
    <location>
        <begin position="557"/>
        <end position="591"/>
    </location>
</feature>
<dbReference type="SUPFAM" id="SSF68906">
    <property type="entry name" value="SAP domain"/>
    <property type="match status" value="1"/>
</dbReference>
<feature type="region of interest" description="Disordered" evidence="3">
    <location>
        <begin position="63"/>
        <end position="86"/>
    </location>
</feature>
<dbReference type="InterPro" id="IPR011990">
    <property type="entry name" value="TPR-like_helical_dom_sf"/>
</dbReference>
<dbReference type="Pfam" id="PF01535">
    <property type="entry name" value="PPR"/>
    <property type="match status" value="1"/>
</dbReference>
<reference evidence="5 6" key="1">
    <citation type="submission" date="2024-01" db="EMBL/GenBank/DDBJ databases">
        <title>Genome assemblies of Stephania.</title>
        <authorList>
            <person name="Yang L."/>
        </authorList>
    </citation>
    <scope>NUCLEOTIDE SEQUENCE [LARGE SCALE GENOMIC DNA]</scope>
    <source>
        <strain evidence="5">QJT</strain>
        <tissue evidence="5">Leaf</tissue>
    </source>
</reference>
<dbReference type="SMART" id="SM00513">
    <property type="entry name" value="SAP"/>
    <property type="match status" value="1"/>
</dbReference>
<keyword evidence="2" id="KW-0677">Repeat</keyword>